<protein>
    <submittedName>
        <fullName evidence="7">Mg2+ transporter protein, CorA-like protein</fullName>
    </submittedName>
</protein>
<keyword evidence="8" id="KW-1185">Reference proteome</keyword>
<dbReference type="GO" id="GO:0005886">
    <property type="term" value="C:plasma membrane"/>
    <property type="evidence" value="ECO:0007669"/>
    <property type="project" value="UniProtKB-SubCell"/>
</dbReference>
<gene>
    <name evidence="7" type="ORF">LEL_02087</name>
</gene>
<dbReference type="GO" id="GO:0000287">
    <property type="term" value="F:magnesium ion binding"/>
    <property type="evidence" value="ECO:0007669"/>
    <property type="project" value="TreeGrafter"/>
</dbReference>
<evidence type="ECO:0000256" key="5">
    <source>
        <dbReference type="SAM" id="MobiDB-lite"/>
    </source>
</evidence>
<feature type="compositionally biased region" description="Basic and acidic residues" evidence="5">
    <location>
        <begin position="32"/>
        <end position="53"/>
    </location>
</feature>
<proteinExistence type="predicted"/>
<evidence type="ECO:0000256" key="2">
    <source>
        <dbReference type="ARBA" id="ARBA00022692"/>
    </source>
</evidence>
<accession>A0A162KHJ1</accession>
<organism evidence="7 8">
    <name type="scientific">Akanthomyces lecanii RCEF 1005</name>
    <dbReference type="NCBI Taxonomy" id="1081108"/>
    <lineage>
        <taxon>Eukaryota</taxon>
        <taxon>Fungi</taxon>
        <taxon>Dikarya</taxon>
        <taxon>Ascomycota</taxon>
        <taxon>Pezizomycotina</taxon>
        <taxon>Sordariomycetes</taxon>
        <taxon>Hypocreomycetidae</taxon>
        <taxon>Hypocreales</taxon>
        <taxon>Cordycipitaceae</taxon>
        <taxon>Akanthomyces</taxon>
        <taxon>Cordyceps confragosa</taxon>
    </lineage>
</organism>
<dbReference type="GO" id="GO:0015087">
    <property type="term" value="F:cobalt ion transmembrane transporter activity"/>
    <property type="evidence" value="ECO:0007669"/>
    <property type="project" value="TreeGrafter"/>
</dbReference>
<keyword evidence="4 6" id="KW-0472">Membrane</keyword>
<keyword evidence="2 6" id="KW-0812">Transmembrane</keyword>
<comment type="caution">
    <text evidence="7">The sequence shown here is derived from an EMBL/GenBank/DDBJ whole genome shotgun (WGS) entry which is preliminary data.</text>
</comment>
<dbReference type="Pfam" id="PF01544">
    <property type="entry name" value="CorA"/>
    <property type="match status" value="1"/>
</dbReference>
<dbReference type="GO" id="GO:0015095">
    <property type="term" value="F:magnesium ion transmembrane transporter activity"/>
    <property type="evidence" value="ECO:0007669"/>
    <property type="project" value="TreeGrafter"/>
</dbReference>
<dbReference type="AlphaFoldDB" id="A0A162KHJ1"/>
<dbReference type="Gene3D" id="1.20.58.340">
    <property type="entry name" value="Magnesium transport protein CorA, transmembrane region"/>
    <property type="match status" value="1"/>
</dbReference>
<dbReference type="InterPro" id="IPR045863">
    <property type="entry name" value="CorA_TM1_TM2"/>
</dbReference>
<sequence>MFAEEVALPTSRYRASPSPPGIQGPHPVFVERTSREERVRHATGREHPTEETRYTFVSPESDGSDIDARGRDSSPPPPVRARRTRSYSRSPSARAIYSMTQDVIDWENYEDFSFNCDKSDALNNSDSLSFDTTSAEPDTSLADANRLTDDSRVKRIYYSRYTGDAETGGSHTAQLTEVHNGSGELFKWLHIQQDVMNFDEFWTEIPRRVHVSDTERRAMNRLRADVTRLCVKSRSNPKGVNVGYMEPQFLQTPLEPRKKKLDVDRDESLPMMVRWLCMPFFILKQYSGLLAGSNLASFPSQTLLQAQYSRTTQQRDMGQAVCELGIANKGKCFHIEQLWCLVLGDSLLVTCGNMPRARLEGDVIRLISEPSRGLSAASATGQILVKYGNSLTWTFSPEQCPTWFDFIAQFTAFWPMALEFKKEDTVLTARDWPKLLKFLSVKRHRNVVLTLITDRDIPIASRALPTAEEEAMDANTIKSGAPLHTLALMIQSSEKEEKLPAIQSELKLQLEAADKFLTEQPAYATQAAYSDCTDVSHGTALEKLKLEGVKVVDEKNDARKREYEDGVELFNMAESLFQLFLPLTCDGPTTGKFWGAISDLACASSRPDKAAEMTASRRERRDLEAYQQNVLMSLRSIFPKIKAFQAIMSHVPKEHRVKLEAPRQFVTAWLHIVSGLALCRARDSSWESHISIAERRLLSDGMDIMIQALPVHSLLDSVVLQPFEIASLAVLKLMQDRTSQPDDINETYSQYLASLDNDITTKPSDRSYQHRIDLVRRELSAVRRTVTRQRHIIATMRQTMYANAMTDFFRAGDDDYMPRARHGNYSRHTRNEYYTEARKEEDYTSLDYTLKVSPTDKNGFRGLLLTENSRQLDQRDFEFRRYVEYVDDLERTIAFKMDWTKDRQENAVYAFTIVTIIFLPLSAVAGIFGMNTSDVRDMGYSQWLFWVVALPVTFLVIVVGLWWMNELGNVMRWLTGQQPSAGASPKTGYGGVTAEPTEIVYYSDVEDDKPRRYSTRRALRENPFSPIKTIIHHALAQ</sequence>
<dbReference type="SUPFAM" id="SSF144083">
    <property type="entry name" value="Magnesium transport protein CorA, transmembrane region"/>
    <property type="match status" value="1"/>
</dbReference>
<dbReference type="InterPro" id="IPR002523">
    <property type="entry name" value="MgTranspt_CorA/ZnTranspt_ZntB"/>
</dbReference>
<evidence type="ECO:0000256" key="4">
    <source>
        <dbReference type="ARBA" id="ARBA00023136"/>
    </source>
</evidence>
<dbReference type="OrthoDB" id="5286874at2759"/>
<feature type="region of interest" description="Disordered" evidence="5">
    <location>
        <begin position="1"/>
        <end position="91"/>
    </location>
</feature>
<evidence type="ECO:0000313" key="7">
    <source>
        <dbReference type="EMBL" id="OAA82542.1"/>
    </source>
</evidence>
<keyword evidence="3 6" id="KW-1133">Transmembrane helix</keyword>
<name>A0A162KHJ1_CORDF</name>
<dbReference type="PANTHER" id="PTHR46494">
    <property type="entry name" value="CORA FAMILY METAL ION TRANSPORTER (EUROFUNG)"/>
    <property type="match status" value="1"/>
</dbReference>
<evidence type="ECO:0000256" key="6">
    <source>
        <dbReference type="SAM" id="Phobius"/>
    </source>
</evidence>
<dbReference type="Proteomes" id="UP000076881">
    <property type="component" value="Unassembled WGS sequence"/>
</dbReference>
<evidence type="ECO:0000256" key="1">
    <source>
        <dbReference type="ARBA" id="ARBA00004651"/>
    </source>
</evidence>
<evidence type="ECO:0000256" key="3">
    <source>
        <dbReference type="ARBA" id="ARBA00022989"/>
    </source>
</evidence>
<dbReference type="PANTHER" id="PTHR46494:SF3">
    <property type="entry name" value="ZINC TRANSPORT PROTEIN ZNTB"/>
    <property type="match status" value="1"/>
</dbReference>
<feature type="transmembrane region" description="Helical" evidence="6">
    <location>
        <begin position="907"/>
        <end position="931"/>
    </location>
</feature>
<evidence type="ECO:0000313" key="8">
    <source>
        <dbReference type="Proteomes" id="UP000076881"/>
    </source>
</evidence>
<dbReference type="GO" id="GO:0050897">
    <property type="term" value="F:cobalt ion binding"/>
    <property type="evidence" value="ECO:0007669"/>
    <property type="project" value="TreeGrafter"/>
</dbReference>
<dbReference type="STRING" id="1081108.A0A162KHJ1"/>
<dbReference type="EMBL" id="AZHF01000001">
    <property type="protein sequence ID" value="OAA82542.1"/>
    <property type="molecule type" value="Genomic_DNA"/>
</dbReference>
<reference evidence="7 8" key="1">
    <citation type="journal article" date="2016" name="Genome Biol. Evol.">
        <title>Divergent and convergent evolution of fungal pathogenicity.</title>
        <authorList>
            <person name="Shang Y."/>
            <person name="Xiao G."/>
            <person name="Zheng P."/>
            <person name="Cen K."/>
            <person name="Zhan S."/>
            <person name="Wang C."/>
        </authorList>
    </citation>
    <scope>NUCLEOTIDE SEQUENCE [LARGE SCALE GENOMIC DNA]</scope>
    <source>
        <strain evidence="7 8">RCEF 1005</strain>
    </source>
</reference>
<feature type="transmembrane region" description="Helical" evidence="6">
    <location>
        <begin position="943"/>
        <end position="964"/>
    </location>
</feature>
<comment type="subcellular location">
    <subcellularLocation>
        <location evidence="1">Cell membrane</location>
        <topology evidence="1">Multi-pass membrane protein</topology>
    </subcellularLocation>
</comment>